<dbReference type="OrthoDB" id="9764327at2"/>
<protein>
    <recommendedName>
        <fullName evidence="3">PTS system glucose-specific EIICB component</fullName>
        <ecNumber evidence="2">2.7.1.199</ecNumber>
    </recommendedName>
    <alternativeName>
        <fullName evidence="13">EIICB-Glc</fullName>
    </alternativeName>
</protein>
<keyword evidence="6 20" id="KW-0762">Sugar transport</keyword>
<evidence type="ECO:0000259" key="18">
    <source>
        <dbReference type="PROSITE" id="PS51098"/>
    </source>
</evidence>
<evidence type="ECO:0000256" key="2">
    <source>
        <dbReference type="ARBA" id="ARBA00011910"/>
    </source>
</evidence>
<dbReference type="PANTHER" id="PTHR30009">
    <property type="entry name" value="CYTOCHROME C-TYPE SYNTHESIS PROTEIN AND PTS TRANSMEMBRANE COMPONENT"/>
    <property type="match status" value="1"/>
</dbReference>
<evidence type="ECO:0000256" key="4">
    <source>
        <dbReference type="ARBA" id="ARBA00022448"/>
    </source>
</evidence>
<accession>A0A143BH37</accession>
<dbReference type="PROSITE" id="PS01035">
    <property type="entry name" value="PTS_EIIB_TYPE_1_CYS"/>
    <property type="match status" value="1"/>
</dbReference>
<feature type="transmembrane region" description="Helical" evidence="17">
    <location>
        <begin position="356"/>
        <end position="374"/>
    </location>
</feature>
<feature type="active site" description="Phosphocysteine intermediate; for EIIB activity" evidence="15">
    <location>
        <position position="437"/>
    </location>
</feature>
<evidence type="ECO:0000256" key="8">
    <source>
        <dbReference type="ARBA" id="ARBA00022683"/>
    </source>
</evidence>
<dbReference type="Pfam" id="PF00367">
    <property type="entry name" value="PTS_EIIB"/>
    <property type="match status" value="2"/>
</dbReference>
<dbReference type="PROSITE" id="PS51098">
    <property type="entry name" value="PTS_EIIB_TYPE_1"/>
    <property type="match status" value="2"/>
</dbReference>
<dbReference type="GO" id="GO:0055056">
    <property type="term" value="F:D-glucose transmembrane transporter activity"/>
    <property type="evidence" value="ECO:0007669"/>
    <property type="project" value="InterPro"/>
</dbReference>
<dbReference type="GO" id="GO:0090564">
    <property type="term" value="F:protein-phosphocysteine-glucose phosphotransferase system transporter activity"/>
    <property type="evidence" value="ECO:0007669"/>
    <property type="project" value="TreeGrafter"/>
</dbReference>
<gene>
    <name evidence="20" type="ORF">GEMMAAP_01920</name>
</gene>
<comment type="caution">
    <text evidence="15">Lacks conserved residue(s) required for the propagation of feature annotation.</text>
</comment>
<keyword evidence="12 17" id="KW-0472">Membrane</keyword>
<dbReference type="InterPro" id="IPR013013">
    <property type="entry name" value="PTS_EIIC_1"/>
</dbReference>
<dbReference type="EMBL" id="CP011454">
    <property type="protein sequence ID" value="AMW03935.1"/>
    <property type="molecule type" value="Genomic_DNA"/>
</dbReference>
<evidence type="ECO:0000256" key="6">
    <source>
        <dbReference type="ARBA" id="ARBA00022597"/>
    </source>
</evidence>
<dbReference type="GO" id="GO:0009401">
    <property type="term" value="P:phosphoenolpyruvate-dependent sugar phosphotransferase system"/>
    <property type="evidence" value="ECO:0007669"/>
    <property type="project" value="UniProtKB-KW"/>
</dbReference>
<keyword evidence="8" id="KW-0598">Phosphotransferase system</keyword>
<feature type="transmembrane region" description="Helical" evidence="17">
    <location>
        <begin position="304"/>
        <end position="326"/>
    </location>
</feature>
<dbReference type="KEGG" id="gph:GEMMAAP_01920"/>
<dbReference type="eggNOG" id="COG1263">
    <property type="taxonomic scope" value="Bacteria"/>
</dbReference>
<reference evidence="20 21" key="1">
    <citation type="journal article" date="2014" name="Proc. Natl. Acad. Sci. U.S.A.">
        <title>Functional type 2 photosynthetic reaction centers found in the rare bacterial phylum Gemmatimonadetes.</title>
        <authorList>
            <person name="Zeng Y."/>
            <person name="Feng F."/>
            <person name="Medova H."/>
            <person name="Dean J."/>
            <person name="Koblizek M."/>
        </authorList>
    </citation>
    <scope>NUCLEOTIDE SEQUENCE [LARGE SCALE GENOMIC DNA]</scope>
    <source>
        <strain evidence="20 21">AP64</strain>
    </source>
</reference>
<dbReference type="SUPFAM" id="SSF55604">
    <property type="entry name" value="Glucose permease domain IIB"/>
    <property type="match status" value="2"/>
</dbReference>
<dbReference type="InterPro" id="IPR001996">
    <property type="entry name" value="PTS_IIB_1"/>
</dbReference>
<evidence type="ECO:0000256" key="3">
    <source>
        <dbReference type="ARBA" id="ARBA00021468"/>
    </source>
</evidence>
<dbReference type="InterPro" id="IPR003352">
    <property type="entry name" value="PTS_EIIC"/>
</dbReference>
<feature type="transmembrane region" description="Helical" evidence="17">
    <location>
        <begin position="79"/>
        <end position="102"/>
    </location>
</feature>
<dbReference type="EC" id="2.7.1.199" evidence="2"/>
<dbReference type="eggNOG" id="COG1264">
    <property type="taxonomic scope" value="Bacteria"/>
</dbReference>
<evidence type="ECO:0000256" key="12">
    <source>
        <dbReference type="ARBA" id="ARBA00023136"/>
    </source>
</evidence>
<evidence type="ECO:0000256" key="15">
    <source>
        <dbReference type="PROSITE-ProRule" id="PRU00421"/>
    </source>
</evidence>
<dbReference type="PANTHER" id="PTHR30009:SF20">
    <property type="entry name" value="PTS SYSTEM GLUCOSE-SPECIFIC EIICB COMPONENT-RELATED"/>
    <property type="match status" value="1"/>
</dbReference>
<sequence length="602" mass="62909">MSQGRAAFGWLQKIGKSLMLPVSVLPAAGLLLGLGSAKFSILPAAMSSVMAQAGGAIFGNLPLIFSIGVALGLTGNDGVAALAAVVGFAVMIATMGVMAPLVGYEAKQIMGMPSIETGVFGGILIGTIAALLYNRYYRVTLPSYLGFFAGKRSVPILTALAAVVTGIVLSVVWPPIGHQIDVFSHWAANSNPALAFSVYGVVERSLIPFGLHHIWNVPFFFQVGQFTDPATGQVLTGEIPRFAAGDPTAGYLAGGYLFKMWGLPAAALAMWRTARPENRAKVGGIMISAALTSFLTGITEPIEFAFMFAAPLLYAMHALLAAVAYFVAVELGIRHGTTFSHGLIDYIVLFPNSTRGIWFLWLGPLWAAMYFALFRTMILKRDLKTPGREVEDGASVSDDTADAERASGTRAGVDDSMAAQLVAAFGGPENIRNLDACITRLRVDLHDVSRASASTLKALGASGVMQVGNGMQAIFGTRSENLKTDMEEYMSAMPAASAPVSVVAPAAISDTPTVVITDGHRARASAITAALGGTDNIAESDAVALTRVRVVLHDTSRLNESALTAAGVRGVMRMDGGVVHLIVGEDAAGIAAAMAPSVSSAR</sequence>
<name>A0A143BH37_9BACT</name>
<evidence type="ECO:0000256" key="1">
    <source>
        <dbReference type="ARBA" id="ARBA00004651"/>
    </source>
</evidence>
<dbReference type="NCBIfam" id="TIGR02002">
    <property type="entry name" value="PTS-II-BC-glcB"/>
    <property type="match status" value="1"/>
</dbReference>
<feature type="domain" description="PTS EIIB type-1" evidence="18">
    <location>
        <begin position="521"/>
        <end position="602"/>
    </location>
</feature>
<dbReference type="GO" id="GO:1904659">
    <property type="term" value="P:D-glucose transmembrane transport"/>
    <property type="evidence" value="ECO:0007669"/>
    <property type="project" value="InterPro"/>
</dbReference>
<keyword evidence="21" id="KW-1185">Reference proteome</keyword>
<keyword evidence="7" id="KW-0808">Transferase</keyword>
<dbReference type="STRING" id="1379270.GEMMAAP_01920"/>
<dbReference type="Pfam" id="PF02378">
    <property type="entry name" value="PTS_EIIC"/>
    <property type="match status" value="1"/>
</dbReference>
<evidence type="ECO:0000313" key="20">
    <source>
        <dbReference type="EMBL" id="AMW03935.1"/>
    </source>
</evidence>
<keyword evidence="10" id="KW-0418">Kinase</keyword>
<keyword evidence="5" id="KW-1003">Cell membrane</keyword>
<evidence type="ECO:0000256" key="11">
    <source>
        <dbReference type="ARBA" id="ARBA00022989"/>
    </source>
</evidence>
<comment type="catalytic activity">
    <reaction evidence="14">
        <text>N(pros)-phospho-L-histidyl-[protein] + D-glucose(out) = D-glucose 6-phosphate(in) + L-histidyl-[protein]</text>
        <dbReference type="Rhea" id="RHEA:33367"/>
        <dbReference type="Rhea" id="RHEA-COMP:9745"/>
        <dbReference type="Rhea" id="RHEA-COMP:9746"/>
        <dbReference type="ChEBI" id="CHEBI:4167"/>
        <dbReference type="ChEBI" id="CHEBI:29979"/>
        <dbReference type="ChEBI" id="CHEBI:61548"/>
        <dbReference type="ChEBI" id="CHEBI:64837"/>
        <dbReference type="EC" id="2.7.1.199"/>
    </reaction>
</comment>
<dbReference type="NCBIfam" id="TIGR00826">
    <property type="entry name" value="EIIB_glc"/>
    <property type="match status" value="1"/>
</dbReference>
<dbReference type="InterPro" id="IPR036878">
    <property type="entry name" value="Glu_permease_IIB"/>
</dbReference>
<evidence type="ECO:0000256" key="5">
    <source>
        <dbReference type="ARBA" id="ARBA00022475"/>
    </source>
</evidence>
<feature type="transmembrane region" description="Helical" evidence="17">
    <location>
        <begin position="49"/>
        <end position="73"/>
    </location>
</feature>
<evidence type="ECO:0000313" key="21">
    <source>
        <dbReference type="Proteomes" id="UP000076404"/>
    </source>
</evidence>
<evidence type="ECO:0000256" key="10">
    <source>
        <dbReference type="ARBA" id="ARBA00022777"/>
    </source>
</evidence>
<proteinExistence type="predicted"/>
<dbReference type="Proteomes" id="UP000076404">
    <property type="component" value="Chromosome"/>
</dbReference>
<comment type="subcellular location">
    <subcellularLocation>
        <location evidence="1">Cell membrane</location>
        <topology evidence="1">Multi-pass membrane protein</topology>
    </subcellularLocation>
</comment>
<dbReference type="GO" id="GO:0005886">
    <property type="term" value="C:plasma membrane"/>
    <property type="evidence" value="ECO:0007669"/>
    <property type="project" value="UniProtKB-SubCell"/>
</dbReference>
<evidence type="ECO:0000259" key="19">
    <source>
        <dbReference type="PROSITE" id="PS51103"/>
    </source>
</evidence>
<evidence type="ECO:0000256" key="16">
    <source>
        <dbReference type="SAM" id="MobiDB-lite"/>
    </source>
</evidence>
<feature type="domain" description="PTS EIIB type-1" evidence="18">
    <location>
        <begin position="415"/>
        <end position="496"/>
    </location>
</feature>
<dbReference type="InterPro" id="IPR050429">
    <property type="entry name" value="PTS_Glucose_EIICBA"/>
</dbReference>
<keyword evidence="4" id="KW-0813">Transport</keyword>
<evidence type="ECO:0000256" key="17">
    <source>
        <dbReference type="SAM" id="Phobius"/>
    </source>
</evidence>
<dbReference type="InterPro" id="IPR018113">
    <property type="entry name" value="PTrfase_EIIB_Cys"/>
</dbReference>
<dbReference type="NCBIfam" id="NF008301">
    <property type="entry name" value="PRK11089.1"/>
    <property type="match status" value="1"/>
</dbReference>
<dbReference type="FunFam" id="3.30.1360.60:FF:000001">
    <property type="entry name" value="PTS system glucose-specific IIBC component PtsG"/>
    <property type="match status" value="1"/>
</dbReference>
<evidence type="ECO:0000256" key="7">
    <source>
        <dbReference type="ARBA" id="ARBA00022679"/>
    </source>
</evidence>
<feature type="domain" description="PTS EIIC type-1" evidence="19">
    <location>
        <begin position="5"/>
        <end position="390"/>
    </location>
</feature>
<dbReference type="RefSeq" id="WP_026849215.1">
    <property type="nucleotide sequence ID" value="NZ_CP011454.1"/>
</dbReference>
<organism evidence="20 21">
    <name type="scientific">Gemmatimonas phototrophica</name>
    <dbReference type="NCBI Taxonomy" id="1379270"/>
    <lineage>
        <taxon>Bacteria</taxon>
        <taxon>Pseudomonadati</taxon>
        <taxon>Gemmatimonadota</taxon>
        <taxon>Gemmatimonadia</taxon>
        <taxon>Gemmatimonadales</taxon>
        <taxon>Gemmatimonadaceae</taxon>
        <taxon>Gemmatimonas</taxon>
    </lineage>
</organism>
<keyword evidence="9 17" id="KW-0812">Transmembrane</keyword>
<dbReference type="AlphaFoldDB" id="A0A143BH37"/>
<dbReference type="Gene3D" id="3.30.1360.60">
    <property type="entry name" value="Glucose permease domain IIB"/>
    <property type="match status" value="2"/>
</dbReference>
<dbReference type="InterPro" id="IPR011299">
    <property type="entry name" value="PTS_IIBC_glc"/>
</dbReference>
<feature type="transmembrane region" description="Helical" evidence="17">
    <location>
        <begin position="114"/>
        <end position="133"/>
    </location>
</feature>
<dbReference type="GO" id="GO:0008982">
    <property type="term" value="F:protein-N(PI)-phosphohistidine-sugar phosphotransferase activity"/>
    <property type="evidence" value="ECO:0007669"/>
    <property type="project" value="InterPro"/>
</dbReference>
<evidence type="ECO:0000256" key="9">
    <source>
        <dbReference type="ARBA" id="ARBA00022692"/>
    </source>
</evidence>
<dbReference type="GO" id="GO:0016301">
    <property type="term" value="F:kinase activity"/>
    <property type="evidence" value="ECO:0007669"/>
    <property type="project" value="UniProtKB-KW"/>
</dbReference>
<reference evidence="20 21" key="2">
    <citation type="journal article" date="2016" name="Environ. Microbiol. Rep.">
        <title>Metagenomic evidence for the presence of phototrophic Gemmatimonadetes bacteria in diverse environments.</title>
        <authorList>
            <person name="Zeng Y."/>
            <person name="Baumbach J."/>
            <person name="Barbosa E.G."/>
            <person name="Azevedo V."/>
            <person name="Zhang C."/>
            <person name="Koblizek M."/>
        </authorList>
    </citation>
    <scope>NUCLEOTIDE SEQUENCE [LARGE SCALE GENOMIC DNA]</scope>
    <source>
        <strain evidence="20 21">AP64</strain>
    </source>
</reference>
<feature type="region of interest" description="Disordered" evidence="16">
    <location>
        <begin position="389"/>
        <end position="410"/>
    </location>
</feature>
<dbReference type="CDD" id="cd00212">
    <property type="entry name" value="PTS_IIB_glc"/>
    <property type="match status" value="1"/>
</dbReference>
<dbReference type="PROSITE" id="PS51103">
    <property type="entry name" value="PTS_EIIC_TYPE_1"/>
    <property type="match status" value="1"/>
</dbReference>
<keyword evidence="11 17" id="KW-1133">Transmembrane helix</keyword>
<feature type="transmembrane region" description="Helical" evidence="17">
    <location>
        <begin position="153"/>
        <end position="173"/>
    </location>
</feature>
<feature type="transmembrane region" description="Helical" evidence="17">
    <location>
        <begin position="280"/>
        <end position="298"/>
    </location>
</feature>
<evidence type="ECO:0000256" key="13">
    <source>
        <dbReference type="ARBA" id="ARBA00032303"/>
    </source>
</evidence>
<evidence type="ECO:0000256" key="14">
    <source>
        <dbReference type="ARBA" id="ARBA00047336"/>
    </source>
</evidence>
<feature type="transmembrane region" description="Helical" evidence="17">
    <location>
        <begin position="18"/>
        <end position="37"/>
    </location>
</feature>